<evidence type="ECO:0000256" key="1">
    <source>
        <dbReference type="SAM" id="Phobius"/>
    </source>
</evidence>
<name>A0A5R9FXM9_9ACTN</name>
<proteinExistence type="predicted"/>
<protein>
    <submittedName>
        <fullName evidence="2">Uncharacterized protein</fullName>
    </submittedName>
</protein>
<dbReference type="Proteomes" id="UP000305906">
    <property type="component" value="Unassembled WGS sequence"/>
</dbReference>
<organism evidence="2 3">
    <name type="scientific">Streptomyces montanus</name>
    <dbReference type="NCBI Taxonomy" id="2580423"/>
    <lineage>
        <taxon>Bacteria</taxon>
        <taxon>Bacillati</taxon>
        <taxon>Actinomycetota</taxon>
        <taxon>Actinomycetes</taxon>
        <taxon>Kitasatosporales</taxon>
        <taxon>Streptomycetaceae</taxon>
        <taxon>Streptomyces</taxon>
    </lineage>
</organism>
<dbReference type="RefSeq" id="WP_138044915.1">
    <property type="nucleotide sequence ID" value="NZ_VBZC01000010.1"/>
</dbReference>
<keyword evidence="1" id="KW-0812">Transmembrane</keyword>
<feature type="transmembrane region" description="Helical" evidence="1">
    <location>
        <begin position="38"/>
        <end position="61"/>
    </location>
</feature>
<feature type="transmembrane region" description="Helical" evidence="1">
    <location>
        <begin position="90"/>
        <end position="109"/>
    </location>
</feature>
<evidence type="ECO:0000313" key="3">
    <source>
        <dbReference type="Proteomes" id="UP000305906"/>
    </source>
</evidence>
<reference evidence="2 3" key="1">
    <citation type="submission" date="2019-05" db="EMBL/GenBank/DDBJ databases">
        <title>Streptomyces sp. NEAU-C151, a novel actinomycete isolated from soil.</title>
        <authorList>
            <person name="Han L."/>
            <person name="Jiang H."/>
        </authorList>
    </citation>
    <scope>NUCLEOTIDE SEQUENCE [LARGE SCALE GENOMIC DNA]</scope>
    <source>
        <strain evidence="2 3">NEAU-C151</strain>
    </source>
</reference>
<keyword evidence="1" id="KW-0472">Membrane</keyword>
<keyword evidence="3" id="KW-1185">Reference proteome</keyword>
<dbReference type="EMBL" id="VBZC01000010">
    <property type="protein sequence ID" value="TLS46048.1"/>
    <property type="molecule type" value="Genomic_DNA"/>
</dbReference>
<accession>A0A5R9FXM9</accession>
<dbReference type="AlphaFoldDB" id="A0A5R9FXM9"/>
<keyword evidence="1" id="KW-1133">Transmembrane helix</keyword>
<comment type="caution">
    <text evidence="2">The sequence shown here is derived from an EMBL/GenBank/DDBJ whole genome shotgun (WGS) entry which is preliminary data.</text>
</comment>
<sequence>MVTMYDYEPVAQAIAPDVEPQSSAAMGRRRRIGPRSALFVRRGTGLTIALGMAYGIFHVIFRTEVFAPVLAYVGPVKDFIGWVVEDPGRAWIALAALVIPHIGLYYLLFEDRK</sequence>
<evidence type="ECO:0000313" key="2">
    <source>
        <dbReference type="EMBL" id="TLS46048.1"/>
    </source>
</evidence>
<gene>
    <name evidence="2" type="ORF">FE633_10865</name>
</gene>